<sequence length="89" mass="8940">MAGNGVGLQLSPREAMGKGMIGSGLQQIGVLCRVGRKRRALIGLGRVVGVQGACLANGRAAPGLHAACDHYLGLTGGDQAHAHADGIKT</sequence>
<reference evidence="1" key="1">
    <citation type="submission" date="2019-08" db="EMBL/GenBank/DDBJ databases">
        <authorList>
            <person name="Kucharzyk K."/>
            <person name="Murdoch R.W."/>
            <person name="Higgins S."/>
            <person name="Loffler F."/>
        </authorList>
    </citation>
    <scope>NUCLEOTIDE SEQUENCE</scope>
</reference>
<comment type="caution">
    <text evidence="1">The sequence shown here is derived from an EMBL/GenBank/DDBJ whole genome shotgun (WGS) entry which is preliminary data.</text>
</comment>
<accession>A0A645FE96</accession>
<evidence type="ECO:0000313" key="1">
    <source>
        <dbReference type="EMBL" id="MPN12701.1"/>
    </source>
</evidence>
<protein>
    <submittedName>
        <fullName evidence="1">Uncharacterized protein</fullName>
    </submittedName>
</protein>
<gene>
    <name evidence="1" type="ORF">SDC9_160020</name>
</gene>
<proteinExistence type="predicted"/>
<dbReference type="AlphaFoldDB" id="A0A645FE96"/>
<name>A0A645FE96_9ZZZZ</name>
<dbReference type="EMBL" id="VSSQ01059100">
    <property type="protein sequence ID" value="MPN12701.1"/>
    <property type="molecule type" value="Genomic_DNA"/>
</dbReference>
<organism evidence="1">
    <name type="scientific">bioreactor metagenome</name>
    <dbReference type="NCBI Taxonomy" id="1076179"/>
    <lineage>
        <taxon>unclassified sequences</taxon>
        <taxon>metagenomes</taxon>
        <taxon>ecological metagenomes</taxon>
    </lineage>
</organism>